<protein>
    <submittedName>
        <fullName evidence="1">Uncharacterized protein</fullName>
    </submittedName>
</protein>
<dbReference type="EMBL" id="KI294410">
    <property type="protein sequence ID" value="ESA04300.1"/>
    <property type="molecule type" value="Genomic_DNA"/>
</dbReference>
<evidence type="ECO:0000313" key="1">
    <source>
        <dbReference type="EMBL" id="ESA04300.1"/>
    </source>
</evidence>
<organism evidence="1">
    <name type="scientific">Rhizophagus irregularis (strain DAOM 181602 / DAOM 197198 / MUCL 43194)</name>
    <name type="common">Arbuscular mycorrhizal fungus</name>
    <name type="synonym">Glomus intraradices</name>
    <dbReference type="NCBI Taxonomy" id="747089"/>
    <lineage>
        <taxon>Eukaryota</taxon>
        <taxon>Fungi</taxon>
        <taxon>Fungi incertae sedis</taxon>
        <taxon>Mucoromycota</taxon>
        <taxon>Glomeromycotina</taxon>
        <taxon>Glomeromycetes</taxon>
        <taxon>Glomerales</taxon>
        <taxon>Glomeraceae</taxon>
        <taxon>Rhizophagus</taxon>
    </lineage>
</organism>
<gene>
    <name evidence="1" type="ORF">GLOINDRAFT_4735</name>
</gene>
<proteinExistence type="predicted"/>
<reference evidence="1" key="1">
    <citation type="submission" date="2013-07" db="EMBL/GenBank/DDBJ databases">
        <title>The genome of an arbuscular mycorrhizal fungus provides insights into the evolution of the oldest plant symbiosis.</title>
        <authorList>
            <consortium name="DOE Joint Genome Institute"/>
            <person name="Tisserant E."/>
            <person name="Malbreil M."/>
            <person name="Kuo A."/>
            <person name="Kohler A."/>
            <person name="Symeonidi A."/>
            <person name="Balestrini R."/>
            <person name="Charron P."/>
            <person name="Duensing N."/>
            <person name="Frei-dit-Frey N."/>
            <person name="Gianinazzi-Pearson V."/>
            <person name="Gilbert B."/>
            <person name="Handa Y."/>
            <person name="Hijri M."/>
            <person name="Kaul R."/>
            <person name="Kawaguchi M."/>
            <person name="Krajinski F."/>
            <person name="Lammers P."/>
            <person name="Lapierre D."/>
            <person name="Masclaux F.G."/>
            <person name="Murat C."/>
            <person name="Morin E."/>
            <person name="Ndikumana S."/>
            <person name="Pagni M."/>
            <person name="Petitpierre D."/>
            <person name="Requena N."/>
            <person name="Rosikiewicz P."/>
            <person name="Riley R."/>
            <person name="Saito K."/>
            <person name="San Clemente H."/>
            <person name="Shapiro H."/>
            <person name="van Tuinen D."/>
            <person name="Becard G."/>
            <person name="Bonfante P."/>
            <person name="Paszkowski U."/>
            <person name="Shachar-Hill Y."/>
            <person name="Young J.P."/>
            <person name="Sanders I.R."/>
            <person name="Henrissat B."/>
            <person name="Rensing S.A."/>
            <person name="Grigoriev I.V."/>
            <person name="Corradi N."/>
            <person name="Roux C."/>
            <person name="Martin F."/>
        </authorList>
    </citation>
    <scope>NUCLEOTIDE SEQUENCE</scope>
    <source>
        <strain evidence="1">DAOM 197198</strain>
    </source>
</reference>
<dbReference type="AlphaFoldDB" id="U9T816"/>
<accession>U9T816</accession>
<sequence length="88" mass="10260">MAKILYNSKMLNPDDSEIGKFHKKKLNNKSNEQINDEIFQFLKKLVGQITHSKETSFMDKDKNIIARTDCDDPDKVIYLKIKAFIPLD</sequence>
<dbReference type="HOGENOM" id="CLU_2470238_0_0_1"/>
<name>U9T816_RHIID</name>